<dbReference type="Proteomes" id="UP001241377">
    <property type="component" value="Unassembled WGS sequence"/>
</dbReference>
<evidence type="ECO:0000313" key="2">
    <source>
        <dbReference type="Proteomes" id="UP001241377"/>
    </source>
</evidence>
<comment type="caution">
    <text evidence="1">The sequence shown here is derived from an EMBL/GenBank/DDBJ whole genome shotgun (WGS) entry which is preliminary data.</text>
</comment>
<protein>
    <submittedName>
        <fullName evidence="1">Uncharacterized protein</fullName>
    </submittedName>
</protein>
<keyword evidence="2" id="KW-1185">Reference proteome</keyword>
<sequence>MADDPGANDGPQIPKYVTKVPWYQKERQKDENDYHSHHLKNPQDGPVDYSEAQHGPGFQESSDTSEQYDSKRDRWQGFDASDYVQVANQWDRMKAKVVDAGGRDSEDYGVEMIELGLEYRDFRSSVKQDVEEKTIRDRNDVPEYIKRISAGKIRADQPNLDIVTSDDQFVRPTIKGGHDLGSDFEATRAFAWDQDRIFKQDRQQVNLELLLESLTSTNASNMHAYPQTNLNASMEASPTATVLQARKDAEKKRQSKLQLRQNLLAKYGDGTADETLGGTADGSERAAKVATNGTPRVIDAEINDEKYHPSAWGSYYKDGSWGYSCCHSTDKSAPCTKK</sequence>
<accession>A0ACC2VMI2</accession>
<evidence type="ECO:0000313" key="1">
    <source>
        <dbReference type="EMBL" id="KAJ9100295.1"/>
    </source>
</evidence>
<gene>
    <name evidence="1" type="ORF">QFC19_005649</name>
</gene>
<organism evidence="1 2">
    <name type="scientific">Naganishia cerealis</name>
    <dbReference type="NCBI Taxonomy" id="610337"/>
    <lineage>
        <taxon>Eukaryota</taxon>
        <taxon>Fungi</taxon>
        <taxon>Dikarya</taxon>
        <taxon>Basidiomycota</taxon>
        <taxon>Agaricomycotina</taxon>
        <taxon>Tremellomycetes</taxon>
        <taxon>Filobasidiales</taxon>
        <taxon>Filobasidiaceae</taxon>
        <taxon>Naganishia</taxon>
    </lineage>
</organism>
<name>A0ACC2VMI2_9TREE</name>
<dbReference type="EMBL" id="JASBWR010000064">
    <property type="protein sequence ID" value="KAJ9100295.1"/>
    <property type="molecule type" value="Genomic_DNA"/>
</dbReference>
<proteinExistence type="predicted"/>
<reference evidence="1" key="1">
    <citation type="submission" date="2023-04" db="EMBL/GenBank/DDBJ databases">
        <title>Draft Genome sequencing of Naganishia species isolated from polar environments using Oxford Nanopore Technology.</title>
        <authorList>
            <person name="Leo P."/>
            <person name="Venkateswaran K."/>
        </authorList>
    </citation>
    <scope>NUCLEOTIDE SEQUENCE</scope>
    <source>
        <strain evidence="1">MNA-CCFEE 5261</strain>
    </source>
</reference>